<organism evidence="2 3">
    <name type="scientific">Taxus chinensis</name>
    <name type="common">Chinese yew</name>
    <name type="synonym">Taxus wallichiana var. chinensis</name>
    <dbReference type="NCBI Taxonomy" id="29808"/>
    <lineage>
        <taxon>Eukaryota</taxon>
        <taxon>Viridiplantae</taxon>
        <taxon>Streptophyta</taxon>
        <taxon>Embryophyta</taxon>
        <taxon>Tracheophyta</taxon>
        <taxon>Spermatophyta</taxon>
        <taxon>Pinopsida</taxon>
        <taxon>Pinidae</taxon>
        <taxon>Conifers II</taxon>
        <taxon>Cupressales</taxon>
        <taxon>Taxaceae</taxon>
        <taxon>Taxus</taxon>
    </lineage>
</organism>
<dbReference type="AlphaFoldDB" id="A0AA38CH54"/>
<gene>
    <name evidence="2" type="ORF">KI387_011615</name>
</gene>
<reference evidence="2 3" key="1">
    <citation type="journal article" date="2021" name="Nat. Plants">
        <title>The Taxus genome provides insights into paclitaxel biosynthesis.</title>
        <authorList>
            <person name="Xiong X."/>
            <person name="Gou J."/>
            <person name="Liao Q."/>
            <person name="Li Y."/>
            <person name="Zhou Q."/>
            <person name="Bi G."/>
            <person name="Li C."/>
            <person name="Du R."/>
            <person name="Wang X."/>
            <person name="Sun T."/>
            <person name="Guo L."/>
            <person name="Liang H."/>
            <person name="Lu P."/>
            <person name="Wu Y."/>
            <person name="Zhang Z."/>
            <person name="Ro D.K."/>
            <person name="Shang Y."/>
            <person name="Huang S."/>
            <person name="Yan J."/>
        </authorList>
    </citation>
    <scope>NUCLEOTIDE SEQUENCE [LARGE SCALE GENOMIC DNA]</scope>
    <source>
        <strain evidence="2">Ta-2019</strain>
    </source>
</reference>
<dbReference type="EMBL" id="JAHRHJ020000009">
    <property type="protein sequence ID" value="KAH9300032.1"/>
    <property type="molecule type" value="Genomic_DNA"/>
</dbReference>
<keyword evidence="1" id="KW-0472">Membrane</keyword>
<feature type="transmembrane region" description="Helical" evidence="1">
    <location>
        <begin position="36"/>
        <end position="56"/>
    </location>
</feature>
<feature type="non-terminal residue" evidence="2">
    <location>
        <position position="57"/>
    </location>
</feature>
<evidence type="ECO:0000256" key="1">
    <source>
        <dbReference type="SAM" id="Phobius"/>
    </source>
</evidence>
<comment type="caution">
    <text evidence="2">The sequence shown here is derived from an EMBL/GenBank/DDBJ whole genome shotgun (WGS) entry which is preliminary data.</text>
</comment>
<name>A0AA38CH54_TAXCH</name>
<proteinExistence type="predicted"/>
<dbReference type="Proteomes" id="UP000824469">
    <property type="component" value="Unassembled WGS sequence"/>
</dbReference>
<keyword evidence="1" id="KW-0812">Transmembrane</keyword>
<evidence type="ECO:0000313" key="2">
    <source>
        <dbReference type="EMBL" id="KAH9300032.1"/>
    </source>
</evidence>
<keyword evidence="1" id="KW-1133">Transmembrane helix</keyword>
<keyword evidence="3" id="KW-1185">Reference proteome</keyword>
<feature type="non-terminal residue" evidence="2">
    <location>
        <position position="1"/>
    </location>
</feature>
<evidence type="ECO:0000313" key="3">
    <source>
        <dbReference type="Proteomes" id="UP000824469"/>
    </source>
</evidence>
<protein>
    <submittedName>
        <fullName evidence="2">Uncharacterized protein</fullName>
    </submittedName>
</protein>
<sequence>ARRCRVIAMATTDPMKPVIDAIKPIQEAWEKTDDKLAIGGLGFTTIVVLWASIGLIA</sequence>
<accession>A0AA38CH54</accession>